<dbReference type="PANTHER" id="PTHR45614">
    <property type="entry name" value="MYB PROTEIN-RELATED"/>
    <property type="match status" value="1"/>
</dbReference>
<protein>
    <submittedName>
        <fullName evidence="5">Uncharacterized protein</fullName>
    </submittedName>
</protein>
<feature type="domain" description="Myb-like" evidence="3">
    <location>
        <begin position="13"/>
        <end position="64"/>
    </location>
</feature>
<feature type="domain" description="Myb-like" evidence="3">
    <location>
        <begin position="65"/>
        <end position="115"/>
    </location>
</feature>
<dbReference type="PROSITE" id="PS50090">
    <property type="entry name" value="MYB_LIKE"/>
    <property type="match status" value="2"/>
</dbReference>
<accession>A0A7S0SQE8</accession>
<keyword evidence="1" id="KW-0677">Repeat</keyword>
<evidence type="ECO:0000256" key="1">
    <source>
        <dbReference type="ARBA" id="ARBA00022737"/>
    </source>
</evidence>
<dbReference type="AlphaFoldDB" id="A0A7S0SQE8"/>
<dbReference type="InterPro" id="IPR001005">
    <property type="entry name" value="SANT/Myb"/>
</dbReference>
<dbReference type="InterPro" id="IPR050560">
    <property type="entry name" value="MYB_TF"/>
</dbReference>
<dbReference type="GO" id="GO:0005634">
    <property type="term" value="C:nucleus"/>
    <property type="evidence" value="ECO:0007669"/>
    <property type="project" value="TreeGrafter"/>
</dbReference>
<dbReference type="EMBL" id="HBFD01000526">
    <property type="protein sequence ID" value="CAD8713426.1"/>
    <property type="molecule type" value="Transcribed_RNA"/>
</dbReference>
<proteinExistence type="predicted"/>
<organism evidence="5">
    <name type="scientific">Chromulina nebulosa</name>
    <dbReference type="NCBI Taxonomy" id="96789"/>
    <lineage>
        <taxon>Eukaryota</taxon>
        <taxon>Sar</taxon>
        <taxon>Stramenopiles</taxon>
        <taxon>Ochrophyta</taxon>
        <taxon>Chrysophyceae</taxon>
        <taxon>Chromulinales</taxon>
        <taxon>Chromulinaceae</taxon>
        <taxon>Chromulina</taxon>
    </lineage>
</organism>
<gene>
    <name evidence="5" type="ORF">CNEB1095_LOCUS342</name>
</gene>
<feature type="domain" description="HTH myb-type" evidence="4">
    <location>
        <begin position="65"/>
        <end position="119"/>
    </location>
</feature>
<dbReference type="SMART" id="SM00717">
    <property type="entry name" value="SANT"/>
    <property type="match status" value="2"/>
</dbReference>
<reference evidence="5" key="1">
    <citation type="submission" date="2021-01" db="EMBL/GenBank/DDBJ databases">
        <authorList>
            <person name="Corre E."/>
            <person name="Pelletier E."/>
            <person name="Niang G."/>
            <person name="Scheremetjew M."/>
            <person name="Finn R."/>
            <person name="Kale V."/>
            <person name="Holt S."/>
            <person name="Cochrane G."/>
            <person name="Meng A."/>
            <person name="Brown T."/>
            <person name="Cohen L."/>
        </authorList>
    </citation>
    <scope>NUCLEOTIDE SEQUENCE</scope>
    <source>
        <strain evidence="5">UTEXLB2642</strain>
    </source>
</reference>
<dbReference type="SUPFAM" id="SSF46689">
    <property type="entry name" value="Homeodomain-like"/>
    <property type="match status" value="1"/>
</dbReference>
<dbReference type="PANTHER" id="PTHR45614:SF232">
    <property type="entry name" value="TRANSCRIPTION FACTOR MYB3R-2"/>
    <property type="match status" value="1"/>
</dbReference>
<dbReference type="InterPro" id="IPR009057">
    <property type="entry name" value="Homeodomain-like_sf"/>
</dbReference>
<dbReference type="InterPro" id="IPR017930">
    <property type="entry name" value="Myb_dom"/>
</dbReference>
<evidence type="ECO:0000259" key="3">
    <source>
        <dbReference type="PROSITE" id="PS50090"/>
    </source>
</evidence>
<dbReference type="Pfam" id="PF00249">
    <property type="entry name" value="Myb_DNA-binding"/>
    <property type="match status" value="2"/>
</dbReference>
<dbReference type="PROSITE" id="PS51294">
    <property type="entry name" value="HTH_MYB"/>
    <property type="match status" value="2"/>
</dbReference>
<dbReference type="GO" id="GO:0000978">
    <property type="term" value="F:RNA polymerase II cis-regulatory region sequence-specific DNA binding"/>
    <property type="evidence" value="ECO:0007669"/>
    <property type="project" value="TreeGrafter"/>
</dbReference>
<dbReference type="FunFam" id="1.10.10.60:FF:000010">
    <property type="entry name" value="Transcriptional activator Myb isoform A"/>
    <property type="match status" value="1"/>
</dbReference>
<evidence type="ECO:0000256" key="2">
    <source>
        <dbReference type="ARBA" id="ARBA00023125"/>
    </source>
</evidence>
<evidence type="ECO:0000259" key="4">
    <source>
        <dbReference type="PROSITE" id="PS51294"/>
    </source>
</evidence>
<dbReference type="GO" id="GO:0000981">
    <property type="term" value="F:DNA-binding transcription factor activity, RNA polymerase II-specific"/>
    <property type="evidence" value="ECO:0007669"/>
    <property type="project" value="TreeGrafter"/>
</dbReference>
<dbReference type="Gene3D" id="1.10.10.60">
    <property type="entry name" value="Homeodomain-like"/>
    <property type="match status" value="2"/>
</dbReference>
<feature type="domain" description="HTH myb-type" evidence="4">
    <location>
        <begin position="19"/>
        <end position="64"/>
    </location>
</feature>
<sequence length="325" mass="36789">MQYYLADHDLSNGQKRTVRKWTQEEDNLMMALVSEHGTRHWGLIGAKLNGRTGKQCRERWHNQLDPAINKTPWTEHEESLLLAAHNDLGNRWAEIAKRLPGRTDNAIKNHWNSAKRRLLRQTITTDGDDFSSPRSSSIINEYDMDRSFSSISTNDVAVEENLLSSEAANVLMTLLKPVTPPMIESFNDSRDYVNDERSAATALFSLTPIPERRSDENDIGLPKIYHPVPKRKRSLSALADVAINTSTDLTPNLSKNDDYNKKLKLDNENKQSNKILSINTSFIDSNINTYISPSSISSFDSKTDVKNDEIDGDCRLLIAIKGEFI</sequence>
<name>A0A7S0SQE8_9STRA</name>
<keyword evidence="2" id="KW-0238">DNA-binding</keyword>
<evidence type="ECO:0000313" key="5">
    <source>
        <dbReference type="EMBL" id="CAD8713426.1"/>
    </source>
</evidence>
<dbReference type="CDD" id="cd00167">
    <property type="entry name" value="SANT"/>
    <property type="match status" value="2"/>
</dbReference>